<feature type="compositionally biased region" description="Polar residues" evidence="1">
    <location>
        <begin position="30"/>
        <end position="49"/>
    </location>
</feature>
<feature type="region of interest" description="Disordered" evidence="1">
    <location>
        <begin position="1"/>
        <end position="71"/>
    </location>
</feature>
<accession>A0A197K9T0</accession>
<organism evidence="2 3">
    <name type="scientific">Linnemannia elongata AG-77</name>
    <dbReference type="NCBI Taxonomy" id="1314771"/>
    <lineage>
        <taxon>Eukaryota</taxon>
        <taxon>Fungi</taxon>
        <taxon>Fungi incertae sedis</taxon>
        <taxon>Mucoromycota</taxon>
        <taxon>Mortierellomycotina</taxon>
        <taxon>Mortierellomycetes</taxon>
        <taxon>Mortierellales</taxon>
        <taxon>Mortierellaceae</taxon>
        <taxon>Linnemannia</taxon>
    </lineage>
</organism>
<evidence type="ECO:0000256" key="1">
    <source>
        <dbReference type="SAM" id="MobiDB-lite"/>
    </source>
</evidence>
<proteinExistence type="predicted"/>
<evidence type="ECO:0000313" key="3">
    <source>
        <dbReference type="Proteomes" id="UP000078512"/>
    </source>
</evidence>
<dbReference type="AlphaFoldDB" id="A0A197K9T0"/>
<dbReference type="Proteomes" id="UP000078512">
    <property type="component" value="Unassembled WGS sequence"/>
</dbReference>
<evidence type="ECO:0000313" key="2">
    <source>
        <dbReference type="EMBL" id="OAQ33943.1"/>
    </source>
</evidence>
<keyword evidence="3" id="KW-1185">Reference proteome</keyword>
<sequence length="71" mass="7948">MDSPTSSRASSPQHSVLNSPSLRKHRDRAATSTYRPVQQPSFAPSTTPLKSPAGRGRIRTLQRTPQHRTRR</sequence>
<feature type="compositionally biased region" description="Basic residues" evidence="1">
    <location>
        <begin position="56"/>
        <end position="71"/>
    </location>
</feature>
<feature type="compositionally biased region" description="Polar residues" evidence="1">
    <location>
        <begin position="1"/>
        <end position="21"/>
    </location>
</feature>
<protein>
    <submittedName>
        <fullName evidence="2">Uncharacterized protein</fullName>
    </submittedName>
</protein>
<reference evidence="2 3" key="1">
    <citation type="submission" date="2016-05" db="EMBL/GenBank/DDBJ databases">
        <title>Genome sequencing reveals origins of a unique bacterial endosymbiosis in the earliest lineages of terrestrial Fungi.</title>
        <authorList>
            <consortium name="DOE Joint Genome Institute"/>
            <person name="Uehling J."/>
            <person name="Gryganskyi A."/>
            <person name="Hameed K."/>
            <person name="Tschaplinski T."/>
            <person name="Misztal P."/>
            <person name="Wu S."/>
            <person name="Desiro A."/>
            <person name="Vande Pol N."/>
            <person name="Du Z.-Y."/>
            <person name="Zienkiewicz A."/>
            <person name="Zienkiewicz K."/>
            <person name="Morin E."/>
            <person name="Tisserant E."/>
            <person name="Splivallo R."/>
            <person name="Hainaut M."/>
            <person name="Henrissat B."/>
            <person name="Ohm R."/>
            <person name="Kuo A."/>
            <person name="Yan J."/>
            <person name="Lipzen A."/>
            <person name="Nolan M."/>
            <person name="Labutti K."/>
            <person name="Barry K."/>
            <person name="Goldstein A."/>
            <person name="Labbe J."/>
            <person name="Schadt C."/>
            <person name="Tuskan G."/>
            <person name="Grigoriev I."/>
            <person name="Martin F."/>
            <person name="Vilgalys R."/>
            <person name="Bonito G."/>
        </authorList>
    </citation>
    <scope>NUCLEOTIDE SEQUENCE [LARGE SCALE GENOMIC DNA]</scope>
    <source>
        <strain evidence="2 3">AG-77</strain>
    </source>
</reference>
<gene>
    <name evidence="2" type="ORF">K457DRAFT_187251</name>
</gene>
<dbReference type="EMBL" id="KV442019">
    <property type="protein sequence ID" value="OAQ33943.1"/>
    <property type="molecule type" value="Genomic_DNA"/>
</dbReference>
<name>A0A197K9T0_9FUNG</name>